<evidence type="ECO:0000259" key="1">
    <source>
        <dbReference type="Pfam" id="PF06114"/>
    </source>
</evidence>
<gene>
    <name evidence="2" type="ORF">BAE27_02070</name>
</gene>
<reference evidence="2 3" key="1">
    <citation type="submission" date="2016-06" db="EMBL/GenBank/DDBJ databases">
        <title>Gene turnover analysis identifies the evolutionary adaptation of the extremophile Acidithiobacillus caldus.</title>
        <authorList>
            <person name="Zhang X."/>
        </authorList>
    </citation>
    <scope>NUCLEOTIDE SEQUENCE [LARGE SCALE GENOMIC DNA]</scope>
    <source>
        <strain evidence="2 3">DX</strain>
    </source>
</reference>
<protein>
    <recommendedName>
        <fullName evidence="1">IrrE N-terminal-like domain-containing protein</fullName>
    </recommendedName>
</protein>
<name>A0A1E7YQI0_9PROT</name>
<dbReference type="Pfam" id="PF06114">
    <property type="entry name" value="Peptidase_M78"/>
    <property type="match status" value="1"/>
</dbReference>
<organism evidence="2 3">
    <name type="scientific">Acidithiobacillus caldus</name>
    <dbReference type="NCBI Taxonomy" id="33059"/>
    <lineage>
        <taxon>Bacteria</taxon>
        <taxon>Pseudomonadati</taxon>
        <taxon>Pseudomonadota</taxon>
        <taxon>Acidithiobacillia</taxon>
        <taxon>Acidithiobacillales</taxon>
        <taxon>Acidithiobacillaceae</taxon>
        <taxon>Acidithiobacillus</taxon>
    </lineage>
</organism>
<feature type="domain" description="IrrE N-terminal-like" evidence="1">
    <location>
        <begin position="318"/>
        <end position="422"/>
    </location>
</feature>
<dbReference type="RefSeq" id="WP_070114728.1">
    <property type="nucleotide sequence ID" value="NZ_LZYE01000035.1"/>
</dbReference>
<dbReference type="EMBL" id="LZYE01000035">
    <property type="protein sequence ID" value="OFC38467.1"/>
    <property type="molecule type" value="Genomic_DNA"/>
</dbReference>
<evidence type="ECO:0000313" key="3">
    <source>
        <dbReference type="Proteomes" id="UP000175616"/>
    </source>
</evidence>
<sequence length="436" mass="49461">MDDIFRVVHWWDVQGLAEYEGELCEATLADLTIKVGSACLTRNALLDNGEWYARESVRLCLHPLAHWLAWNFYRLLYEPLPETQGRALPLEWLMAHDMAYVGDGFLWPPVRIYSDGARMTLRPNIAQVPSLDPVQYTSTVPVILPVQAVEDQILRFLETCDIRLRGQGMKDSPFQVVYGELKEELKDVDVRLWRQSEAMLGFDPDDAPEKFQEAFYSLIGYLGRGNTAELAANGESTFIPAEGIQRRIREAGTERHPQDVGISVGPDPTVPAWVKGMEAARTLRQDLAIHGEISDERLAEIYGVPAYTLQGEVARSEDIRLTAYSAEDSRIVLGAGRRRESRRFAIARLLGDEILREAEPQFRLVTRSKTYRQKFQRAFAAELLCPREEVLDRLSRSDGDEDVIEDVAEQFGVSDWVVRHALENDTRLDPLDKTAA</sequence>
<comment type="caution">
    <text evidence="2">The sequence shown here is derived from an EMBL/GenBank/DDBJ whole genome shotgun (WGS) entry which is preliminary data.</text>
</comment>
<dbReference type="Proteomes" id="UP000175616">
    <property type="component" value="Unassembled WGS sequence"/>
</dbReference>
<proteinExistence type="predicted"/>
<accession>A0A1E7YQI0</accession>
<evidence type="ECO:0000313" key="2">
    <source>
        <dbReference type="EMBL" id="OFC38467.1"/>
    </source>
</evidence>
<dbReference type="InterPro" id="IPR010359">
    <property type="entry name" value="IrrE_HExxH"/>
</dbReference>
<dbReference type="AlphaFoldDB" id="A0A1E7YQI0"/>